<dbReference type="Proteomes" id="UP000778523">
    <property type="component" value="Unassembled WGS sequence"/>
</dbReference>
<name>A0ABX2II86_9RHOO</name>
<accession>A0ABX2II86</accession>
<evidence type="ECO:0000256" key="3">
    <source>
        <dbReference type="ARBA" id="ARBA00022692"/>
    </source>
</evidence>
<protein>
    <submittedName>
        <fullName evidence="7">YihY family inner membrane protein</fullName>
    </submittedName>
</protein>
<feature type="transmembrane region" description="Helical" evidence="6">
    <location>
        <begin position="32"/>
        <end position="52"/>
    </location>
</feature>
<dbReference type="PANTHER" id="PTHR30213:SF0">
    <property type="entry name" value="UPF0761 MEMBRANE PROTEIN YIHY"/>
    <property type="match status" value="1"/>
</dbReference>
<evidence type="ECO:0000313" key="8">
    <source>
        <dbReference type="Proteomes" id="UP000778523"/>
    </source>
</evidence>
<dbReference type="RefSeq" id="WP_170022809.1">
    <property type="nucleotide sequence ID" value="NZ_JABCSC020000004.1"/>
</dbReference>
<comment type="subcellular location">
    <subcellularLocation>
        <location evidence="1">Cell membrane</location>
        <topology evidence="1">Multi-pass membrane protein</topology>
    </subcellularLocation>
</comment>
<dbReference type="NCBIfam" id="TIGR00765">
    <property type="entry name" value="yihY_not_rbn"/>
    <property type="match status" value="1"/>
</dbReference>
<keyword evidence="5 6" id="KW-0472">Membrane</keyword>
<feature type="transmembrane region" description="Helical" evidence="6">
    <location>
        <begin position="251"/>
        <end position="273"/>
    </location>
</feature>
<feature type="transmembrane region" description="Helical" evidence="6">
    <location>
        <begin position="209"/>
        <end position="231"/>
    </location>
</feature>
<reference evidence="7 8" key="1">
    <citation type="submission" date="2020-06" db="EMBL/GenBank/DDBJ databases">
        <title>Draft genome of Uliginosibacterium sp. IMCC34675.</title>
        <authorList>
            <person name="Song J."/>
        </authorList>
    </citation>
    <scope>NUCLEOTIDE SEQUENCE [LARGE SCALE GENOMIC DNA]</scope>
    <source>
        <strain evidence="7 8">IMCC34675</strain>
    </source>
</reference>
<feature type="transmembrane region" description="Helical" evidence="6">
    <location>
        <begin position="136"/>
        <end position="157"/>
    </location>
</feature>
<dbReference type="PANTHER" id="PTHR30213">
    <property type="entry name" value="INNER MEMBRANE PROTEIN YHJD"/>
    <property type="match status" value="1"/>
</dbReference>
<evidence type="ECO:0000256" key="2">
    <source>
        <dbReference type="ARBA" id="ARBA00022475"/>
    </source>
</evidence>
<evidence type="ECO:0000313" key="7">
    <source>
        <dbReference type="EMBL" id="NSL56481.1"/>
    </source>
</evidence>
<proteinExistence type="predicted"/>
<keyword evidence="3 6" id="KW-0812">Transmembrane</keyword>
<feature type="transmembrane region" description="Helical" evidence="6">
    <location>
        <begin position="177"/>
        <end position="197"/>
    </location>
</feature>
<evidence type="ECO:0000256" key="5">
    <source>
        <dbReference type="ARBA" id="ARBA00023136"/>
    </source>
</evidence>
<dbReference type="InterPro" id="IPR017039">
    <property type="entry name" value="Virul_fac_BrkB"/>
</dbReference>
<dbReference type="Pfam" id="PF03631">
    <property type="entry name" value="Virul_fac_BrkB"/>
    <property type="match status" value="1"/>
</dbReference>
<feature type="transmembrane region" description="Helical" evidence="6">
    <location>
        <begin position="95"/>
        <end position="115"/>
    </location>
</feature>
<keyword evidence="4 6" id="KW-1133">Transmembrane helix</keyword>
<dbReference type="EMBL" id="JABCSC020000004">
    <property type="protein sequence ID" value="NSL56481.1"/>
    <property type="molecule type" value="Genomic_DNA"/>
</dbReference>
<keyword evidence="2" id="KW-1003">Cell membrane</keyword>
<sequence length="409" mass="44733">MKARFADHPLFQFVRLVQYKFGEVRVMQTAGALTYTTLLSLVPMLTVVLLVMRQFSPFMKLGEGMRGFLLQNLLPEKAGKVVATYALQFSEKASSLTIVGTVFLVVTAIMLFATIDRTISSIWLIRRPRPWYVRIPIYWLALTLGPVIFAVGVAATGDLMHASLGMMDNPAGWLRKFADRAATALLLSALFVFLFHVVPNRRLKFWHGLAGGLVAGVGVVLVQRLFGFYLAKLPNFTLIYGTFSVLPIFLIWVYLSWLVILLGATVAAVLPAFGMRSRLLPLSPAGRVVSVMRLAQALVAAQDIGQAAEVDQLAAACRMTPGQTEQMLEDMRMAGWAVRTEDGAWMLCVAGEALQLGELIACLVIGVQRSEVLDARFSAADRALLDCSLGELRTTLARPVGRLSAPDAG</sequence>
<gene>
    <name evidence="7" type="ORF">HJ583_015720</name>
</gene>
<evidence type="ECO:0000256" key="6">
    <source>
        <dbReference type="SAM" id="Phobius"/>
    </source>
</evidence>
<evidence type="ECO:0000256" key="1">
    <source>
        <dbReference type="ARBA" id="ARBA00004651"/>
    </source>
</evidence>
<evidence type="ECO:0000256" key="4">
    <source>
        <dbReference type="ARBA" id="ARBA00022989"/>
    </source>
</evidence>
<organism evidence="7 8">
    <name type="scientific">Uliginosibacterium aquaticum</name>
    <dbReference type="NCBI Taxonomy" id="2731212"/>
    <lineage>
        <taxon>Bacteria</taxon>
        <taxon>Pseudomonadati</taxon>
        <taxon>Pseudomonadota</taxon>
        <taxon>Betaproteobacteria</taxon>
        <taxon>Rhodocyclales</taxon>
        <taxon>Zoogloeaceae</taxon>
        <taxon>Uliginosibacterium</taxon>
    </lineage>
</organism>
<comment type="caution">
    <text evidence="7">The sequence shown here is derived from an EMBL/GenBank/DDBJ whole genome shotgun (WGS) entry which is preliminary data.</text>
</comment>
<keyword evidence="8" id="KW-1185">Reference proteome</keyword>